<dbReference type="AlphaFoldDB" id="A0A3R7GPU7"/>
<evidence type="ECO:0000256" key="4">
    <source>
        <dbReference type="ARBA" id="ARBA00022803"/>
    </source>
</evidence>
<feature type="compositionally biased region" description="Low complexity" evidence="10">
    <location>
        <begin position="307"/>
        <end position="317"/>
    </location>
</feature>
<dbReference type="InterPro" id="IPR005344">
    <property type="entry name" value="TMEM33/Pom33"/>
</dbReference>
<dbReference type="Gene3D" id="1.25.40.10">
    <property type="entry name" value="Tetratricopeptide repeat domain"/>
    <property type="match status" value="1"/>
</dbReference>
<dbReference type="Proteomes" id="UP000285883">
    <property type="component" value="Unassembled WGS sequence"/>
</dbReference>
<evidence type="ECO:0000256" key="1">
    <source>
        <dbReference type="ARBA" id="ARBA00004496"/>
    </source>
</evidence>
<evidence type="ECO:0000256" key="2">
    <source>
        <dbReference type="ARBA" id="ARBA00022490"/>
    </source>
</evidence>
<feature type="compositionally biased region" description="Low complexity" evidence="10">
    <location>
        <begin position="83"/>
        <end position="98"/>
    </location>
</feature>
<evidence type="ECO:0000256" key="10">
    <source>
        <dbReference type="SAM" id="MobiDB-lite"/>
    </source>
</evidence>
<proteinExistence type="predicted"/>
<sequence length="806" mass="89326">MDMRSLIHQGSSPRSDAPASASFPTGASSALPAPSFPQMRPQPTIFQRSAPSSVAPPTLAPLRFIIPSSRPNTGFPHSNSVLPSSAAPSSSSHQQQQPMYPMTSEPEREPQPQHSMLYPQERYTIKTEPQSDMELSFNDLQEKPKKHTPKRSRTPKLSNRSTKSKARPGLRKGKWTDEESRYATQLTNYFKEGLLPLERGTMLRLYLSQKLNCEPMRITKKFTGGECIGKQVFRPCSPTPESRIRLMQAQLELVSLEAAFLKRLKENREEAPVPTDEFDARPSSSGHRSRPVPLKPRVYRDDDDQTGGSSPSDDVDDASAVGLLLDFFYKANRNEKGEGKSSPTGKNQVKEEPTETSEPSSPTETTNSENDTSVNSPTKRMRALSVSGYVDAADAKRSRVAKDRGNRAFSAGRYADAVSSFSEALAIAPDASNAHVFYSNRSAAQLKLGKAAEALQDAEQCVTRKPDWPKGYSRKGSALYALGQYPDAYRAYTDGLKREASNAGLLEGLRLVEGKLLNQRGSSPSTTSSAPVASLRNFLLGDKRSIFQLFQFVLRSLLLLCFLSFWIPVFLPSYFAFANFFKIAVLNHASYLFFTHGVPKWQASYAQRLLLDPAAQAFFFCLVFWVSEPHGMALMPVFLLEMVHFFSYLTSLLQVLGLAESPLVTLVANKALVPLTARIISDPSWPALASKAKWAKLYTRMPQVAANIEVAIGVALILELLTPSRNFLLLMLYWQVLRVRYMISPQLQEAFRILHMTILTVVNHPRCPAVLASVYGKIHTFAAKMADPQQQQQAAGGGLASRCNVM</sequence>
<dbReference type="InterPro" id="IPR011990">
    <property type="entry name" value="TPR-like_helical_dom_sf"/>
</dbReference>
<dbReference type="SUPFAM" id="SSF48452">
    <property type="entry name" value="TPR-like"/>
    <property type="match status" value="1"/>
</dbReference>
<feature type="region of interest" description="Disordered" evidence="10">
    <location>
        <begin position="137"/>
        <end position="177"/>
    </location>
</feature>
<protein>
    <recommendedName>
        <fullName evidence="7">Hsp70-Hsp90 organising protein</fullName>
    </recommendedName>
    <alternativeName>
        <fullName evidence="8">Stress-inducible protein 1</fullName>
    </alternativeName>
</protein>
<keyword evidence="11" id="KW-0472">Membrane</keyword>
<feature type="region of interest" description="Disordered" evidence="10">
    <location>
        <begin position="334"/>
        <end position="381"/>
    </location>
</feature>
<dbReference type="PANTHER" id="PTHR35213:SF3">
    <property type="entry name" value="MYB-LIKE DOMAIN-CONTAINING PROTEIN"/>
    <property type="match status" value="1"/>
</dbReference>
<feature type="region of interest" description="Disordered" evidence="10">
    <location>
        <begin position="267"/>
        <end position="317"/>
    </location>
</feature>
<feature type="compositionally biased region" description="Polar residues" evidence="10">
    <location>
        <begin position="69"/>
        <end position="82"/>
    </location>
</feature>
<feature type="compositionally biased region" description="Low complexity" evidence="10">
    <location>
        <begin position="356"/>
        <end position="376"/>
    </location>
</feature>
<keyword evidence="4 9" id="KW-0802">TPR repeat</keyword>
<feature type="repeat" description="TPR" evidence="9">
    <location>
        <begin position="398"/>
        <end position="431"/>
    </location>
</feature>
<dbReference type="PROSITE" id="PS50005">
    <property type="entry name" value="TPR"/>
    <property type="match status" value="1"/>
</dbReference>
<evidence type="ECO:0000313" key="12">
    <source>
        <dbReference type="EMBL" id="RLN26758.1"/>
    </source>
</evidence>
<keyword evidence="11" id="KW-1133">Transmembrane helix</keyword>
<reference evidence="12 13" key="1">
    <citation type="submission" date="2018-07" db="EMBL/GenBank/DDBJ databases">
        <title>Genome sequencing of oomycete isolates from Chile give support for New Zealand origin for Phytophthora kernoviae and make available the first Nothophytophthora sp. genome.</title>
        <authorList>
            <person name="Studholme D.J."/>
            <person name="Sanfuentes E."/>
            <person name="Panda P."/>
            <person name="Hill R."/>
            <person name="Sambles C."/>
            <person name="Grant M."/>
            <person name="Williams N.M."/>
            <person name="Mcdougal R.L."/>
        </authorList>
    </citation>
    <scope>NUCLEOTIDE SEQUENCE [LARGE SCALE GENOMIC DNA]</scope>
    <source>
        <strain evidence="12">Chile2</strain>
    </source>
</reference>
<dbReference type="InterPro" id="IPR019734">
    <property type="entry name" value="TPR_rpt"/>
</dbReference>
<organism evidence="12 13">
    <name type="scientific">Phytophthora kernoviae</name>
    <dbReference type="NCBI Taxonomy" id="325452"/>
    <lineage>
        <taxon>Eukaryota</taxon>
        <taxon>Sar</taxon>
        <taxon>Stramenopiles</taxon>
        <taxon>Oomycota</taxon>
        <taxon>Peronosporomycetes</taxon>
        <taxon>Peronosporales</taxon>
        <taxon>Peronosporaceae</taxon>
        <taxon>Phytophthora</taxon>
    </lineage>
</organism>
<comment type="caution">
    <text evidence="12">The sequence shown here is derived from an EMBL/GenBank/DDBJ whole genome shotgun (WGS) entry which is preliminary data.</text>
</comment>
<dbReference type="SMART" id="SM00028">
    <property type="entry name" value="TPR"/>
    <property type="match status" value="3"/>
</dbReference>
<gene>
    <name evidence="12" type="ORF">BBI17_004286</name>
</gene>
<feature type="compositionally biased region" description="Low complexity" evidence="10">
    <location>
        <begin position="11"/>
        <end position="24"/>
    </location>
</feature>
<accession>A0A3R7GPU7</accession>
<evidence type="ECO:0000256" key="7">
    <source>
        <dbReference type="ARBA" id="ARBA00074766"/>
    </source>
</evidence>
<evidence type="ECO:0000256" key="8">
    <source>
        <dbReference type="ARBA" id="ARBA00076447"/>
    </source>
</evidence>
<dbReference type="GO" id="GO:0005737">
    <property type="term" value="C:cytoplasm"/>
    <property type="evidence" value="ECO:0007669"/>
    <property type="project" value="UniProtKB-SubCell"/>
</dbReference>
<comment type="subcellular location">
    <subcellularLocation>
        <location evidence="1">Cytoplasm</location>
    </subcellularLocation>
</comment>
<evidence type="ECO:0000256" key="9">
    <source>
        <dbReference type="PROSITE-ProRule" id="PRU00339"/>
    </source>
</evidence>
<dbReference type="FunFam" id="1.25.40.10:FF:000020">
    <property type="entry name" value="Stress-induced phosphoprotein 1"/>
    <property type="match status" value="1"/>
</dbReference>
<evidence type="ECO:0000256" key="5">
    <source>
        <dbReference type="ARBA" id="ARBA00056105"/>
    </source>
</evidence>
<feature type="compositionally biased region" description="Basic residues" evidence="10">
    <location>
        <begin position="162"/>
        <end position="173"/>
    </location>
</feature>
<feature type="region of interest" description="Disordered" evidence="10">
    <location>
        <begin position="1"/>
        <end position="114"/>
    </location>
</feature>
<dbReference type="GO" id="GO:0016020">
    <property type="term" value="C:membrane"/>
    <property type="evidence" value="ECO:0007669"/>
    <property type="project" value="InterPro"/>
</dbReference>
<keyword evidence="3" id="KW-0677">Repeat</keyword>
<keyword evidence="11" id="KW-0812">Transmembrane</keyword>
<dbReference type="EMBL" id="MAYM02001092">
    <property type="protein sequence ID" value="RLN26758.1"/>
    <property type="molecule type" value="Genomic_DNA"/>
</dbReference>
<evidence type="ECO:0000256" key="3">
    <source>
        <dbReference type="ARBA" id="ARBA00022737"/>
    </source>
</evidence>
<evidence type="ECO:0000313" key="13">
    <source>
        <dbReference type="Proteomes" id="UP000285883"/>
    </source>
</evidence>
<feature type="compositionally biased region" description="Basic residues" evidence="10">
    <location>
        <begin position="144"/>
        <end position="154"/>
    </location>
</feature>
<keyword evidence="2" id="KW-0963">Cytoplasm</keyword>
<comment type="subunit">
    <text evidence="6">Monomer. Homodimer. Forms a complex composed of HOP and chaperones HSP70 and HSP90; the interaction is stronger in the absence of ATP. Interacts (via TPR 1, 2, 3, 7, 8 and 9 repeats) with HSP70 (via C-terminus); the interaction is direct and is stronger in the absence of ATP. Interacts (via TPR 4, 5 and 6 repeats) with HSP90 (via C-terminus); the interaction is direct.</text>
</comment>
<comment type="function">
    <text evidence="5">Acts as a co-chaperone and mediates the association of the chaperones HSP70 and HSP90 probably facilitating substrate transfer from HSP70 to HSP90. Stimulates HSP70 ATPase activity and, in contrast, inhibits HSP90 ATPase activity.</text>
</comment>
<dbReference type="Pfam" id="PF03661">
    <property type="entry name" value="TMEM33_Pom33"/>
    <property type="match status" value="1"/>
</dbReference>
<name>A0A3R7GPU7_9STRA</name>
<feature type="transmembrane region" description="Helical" evidence="11">
    <location>
        <begin position="546"/>
        <end position="567"/>
    </location>
</feature>
<evidence type="ECO:0000256" key="6">
    <source>
        <dbReference type="ARBA" id="ARBA00066016"/>
    </source>
</evidence>
<evidence type="ECO:0000256" key="11">
    <source>
        <dbReference type="SAM" id="Phobius"/>
    </source>
</evidence>
<dbReference type="PANTHER" id="PTHR35213">
    <property type="entry name" value="RING-TYPE DOMAIN-CONTAINING PROTEIN-RELATED"/>
    <property type="match status" value="1"/>
</dbReference>